<name>A0A481YV33_9VIRU</name>
<evidence type="ECO:0000256" key="1">
    <source>
        <dbReference type="SAM" id="Coils"/>
    </source>
</evidence>
<protein>
    <submittedName>
        <fullName evidence="2">Uncharacterized protein</fullName>
    </submittedName>
</protein>
<reference evidence="2" key="1">
    <citation type="journal article" date="2019" name="MBio">
        <title>Virus Genomes from Deep Sea Sediments Expand the Ocean Megavirome and Support Independent Origins of Viral Gigantism.</title>
        <authorList>
            <person name="Backstrom D."/>
            <person name="Yutin N."/>
            <person name="Jorgensen S.L."/>
            <person name="Dharamshi J."/>
            <person name="Homa F."/>
            <person name="Zaremba-Niedwiedzka K."/>
            <person name="Spang A."/>
            <person name="Wolf Y.I."/>
            <person name="Koonin E.V."/>
            <person name="Ettema T.J."/>
        </authorList>
    </citation>
    <scope>NUCLEOTIDE SEQUENCE</scope>
</reference>
<dbReference type="EMBL" id="MK500336">
    <property type="protein sequence ID" value="QBK86761.1"/>
    <property type="molecule type" value="Genomic_DNA"/>
</dbReference>
<gene>
    <name evidence="2" type="ORF">LCMAC103_00920</name>
</gene>
<proteinExistence type="predicted"/>
<keyword evidence="1" id="KW-0175">Coiled coil</keyword>
<accession>A0A481YV33</accession>
<sequence>MGDTPFLFWYQRIGQGKDAGQALANILQASHVCLYDVVKGDQGHAHVPGVLCYELFDRYSDPIVGAQCLYGDLAGAVVALNDKVKTVDDVSARVDDVSARVDALEKTTGKSALLDRIEACEANLRALRATIVAVDDAHPAKTPGTSA</sequence>
<evidence type="ECO:0000313" key="2">
    <source>
        <dbReference type="EMBL" id="QBK86761.1"/>
    </source>
</evidence>
<organism evidence="2">
    <name type="scientific">Marseillevirus LCMAC103</name>
    <dbReference type="NCBI Taxonomy" id="2506604"/>
    <lineage>
        <taxon>Viruses</taxon>
        <taxon>Varidnaviria</taxon>
        <taxon>Bamfordvirae</taxon>
        <taxon>Nucleocytoviricota</taxon>
        <taxon>Megaviricetes</taxon>
        <taxon>Pimascovirales</taxon>
        <taxon>Pimascovirales incertae sedis</taxon>
        <taxon>Marseilleviridae</taxon>
    </lineage>
</organism>
<feature type="coiled-coil region" evidence="1">
    <location>
        <begin position="87"/>
        <end position="130"/>
    </location>
</feature>